<dbReference type="Proteomes" id="UP000052982">
    <property type="component" value="Unassembled WGS sequence"/>
</dbReference>
<accession>A0A101SX06</accession>
<dbReference type="SUPFAM" id="SSF51679">
    <property type="entry name" value="Bacterial luciferase-like"/>
    <property type="match status" value="1"/>
</dbReference>
<dbReference type="CDD" id="cd01094">
    <property type="entry name" value="Alkanesulfonate_monoxygenase"/>
    <property type="match status" value="1"/>
</dbReference>
<dbReference type="PANTHER" id="PTHR42847:SF4">
    <property type="entry name" value="ALKANESULFONATE MONOOXYGENASE-RELATED"/>
    <property type="match status" value="1"/>
</dbReference>
<dbReference type="AlphaFoldDB" id="A0A101SX06"/>
<evidence type="ECO:0000256" key="1">
    <source>
        <dbReference type="ARBA" id="ARBA00022630"/>
    </source>
</evidence>
<reference evidence="6 7" key="1">
    <citation type="submission" date="2015-10" db="EMBL/GenBank/DDBJ databases">
        <title>Draft genome sequence of Streptomyces griseoruber DSM 40281, type strain for the species Streptomyces griseoruber.</title>
        <authorList>
            <person name="Ruckert C."/>
            <person name="Winkler A."/>
            <person name="Kalinowski J."/>
            <person name="Kampfer P."/>
            <person name="Glaeser S."/>
        </authorList>
    </citation>
    <scope>NUCLEOTIDE SEQUENCE [LARGE SCALE GENOMIC DNA]</scope>
    <source>
        <strain evidence="6 7">DSM 40281</strain>
    </source>
</reference>
<dbReference type="InterPro" id="IPR050172">
    <property type="entry name" value="SsuD_RutA_monooxygenase"/>
</dbReference>
<dbReference type="Pfam" id="PF00296">
    <property type="entry name" value="Bac_luciferase"/>
    <property type="match status" value="1"/>
</dbReference>
<dbReference type="Gene3D" id="3.20.20.30">
    <property type="entry name" value="Luciferase-like domain"/>
    <property type="match status" value="1"/>
</dbReference>
<evidence type="ECO:0000256" key="4">
    <source>
        <dbReference type="ARBA" id="ARBA00023033"/>
    </source>
</evidence>
<dbReference type="RefSeq" id="WP_055632785.1">
    <property type="nucleotide sequence ID" value="NZ_KQ948771.1"/>
</dbReference>
<keyword evidence="1" id="KW-0285">Flavoprotein</keyword>
<evidence type="ECO:0000259" key="5">
    <source>
        <dbReference type="Pfam" id="PF00296"/>
    </source>
</evidence>
<sequence>MPVHQQDTFGVGEVDVATTPMMNDQKFKLGVFAFNCSGGIVNSHAPTSFRVTWEQQKRIAQLADRSGFEAIVPIARWRGFGGETNFNGVCYETFTWAAGLAEATENIHVFTTCHLPTVHPIAAAKMATTIDHISNGRYGINLVMGWFTPEMEMFGKKQLEHDDRYAFGSEWVEFAEELWTKDGSFDFDGKYFQSKGVEAYPKPLSKPRPVLLNAGTSRAALEFNAKHVDVNFTALDTRESMREYSDMIKARAKNRYQRDIQVMTMALVVCRDTEAEAKAAHQEILDQGDWPGARNIMSVLGIESQSSNAQIERMQERFIAGWGGINLVGTPEQVVEQFQRLSDAGMDGALIGFLDYAEELEYFNEKVMPLMRAAGLRH</sequence>
<dbReference type="InterPro" id="IPR036661">
    <property type="entry name" value="Luciferase-like_sf"/>
</dbReference>
<dbReference type="PANTHER" id="PTHR42847">
    <property type="entry name" value="ALKANESULFONATE MONOOXYGENASE"/>
    <property type="match status" value="1"/>
</dbReference>
<name>A0A101SX06_9ACTN</name>
<keyword evidence="2" id="KW-0288">FMN</keyword>
<evidence type="ECO:0000313" key="7">
    <source>
        <dbReference type="Proteomes" id="UP000052982"/>
    </source>
</evidence>
<dbReference type="EMBL" id="LMWW01000036">
    <property type="protein sequence ID" value="KUN81454.1"/>
    <property type="molecule type" value="Genomic_DNA"/>
</dbReference>
<keyword evidence="7" id="KW-1185">Reference proteome</keyword>
<evidence type="ECO:0000256" key="3">
    <source>
        <dbReference type="ARBA" id="ARBA00023002"/>
    </source>
</evidence>
<dbReference type="GO" id="GO:0008726">
    <property type="term" value="F:alkanesulfonate monooxygenase activity"/>
    <property type="evidence" value="ECO:0007669"/>
    <property type="project" value="TreeGrafter"/>
</dbReference>
<dbReference type="InterPro" id="IPR011251">
    <property type="entry name" value="Luciferase-like_dom"/>
</dbReference>
<feature type="domain" description="Luciferase-like" evidence="5">
    <location>
        <begin position="28"/>
        <end position="347"/>
    </location>
</feature>
<dbReference type="STRING" id="1943.AQJ64_23160"/>
<proteinExistence type="predicted"/>
<protein>
    <submittedName>
        <fullName evidence="6">Monooxygenase</fullName>
    </submittedName>
</protein>
<gene>
    <name evidence="6" type="ORF">AQJ64_23160</name>
</gene>
<comment type="caution">
    <text evidence="6">The sequence shown here is derived from an EMBL/GenBank/DDBJ whole genome shotgun (WGS) entry which is preliminary data.</text>
</comment>
<evidence type="ECO:0000256" key="2">
    <source>
        <dbReference type="ARBA" id="ARBA00022643"/>
    </source>
</evidence>
<dbReference type="GO" id="GO:0046306">
    <property type="term" value="P:alkanesulfonate catabolic process"/>
    <property type="evidence" value="ECO:0007669"/>
    <property type="project" value="TreeGrafter"/>
</dbReference>
<keyword evidence="3" id="KW-0560">Oxidoreductase</keyword>
<keyword evidence="4 6" id="KW-0503">Monooxygenase</keyword>
<organism evidence="6 7">
    <name type="scientific">Streptomyces griseoruber</name>
    <dbReference type="NCBI Taxonomy" id="1943"/>
    <lineage>
        <taxon>Bacteria</taxon>
        <taxon>Bacillati</taxon>
        <taxon>Actinomycetota</taxon>
        <taxon>Actinomycetes</taxon>
        <taxon>Kitasatosporales</taxon>
        <taxon>Streptomycetaceae</taxon>
        <taxon>Streptomyces</taxon>
    </lineage>
</organism>
<evidence type="ECO:0000313" key="6">
    <source>
        <dbReference type="EMBL" id="KUN81454.1"/>
    </source>
</evidence>